<proteinExistence type="predicted"/>
<dbReference type="EMBL" id="AJIL01000125">
    <property type="protein sequence ID" value="KNE94025.1"/>
    <property type="molecule type" value="Genomic_DNA"/>
</dbReference>
<keyword evidence="3" id="KW-1185">Reference proteome</keyword>
<name>A0A0L0V407_9BASI</name>
<reference evidence="3" key="1">
    <citation type="submission" date="2014-03" db="EMBL/GenBank/DDBJ databases">
        <title>The Genome Sequence of Puccinia striiformis f. sp. tritici PST-78.</title>
        <authorList>
            <consortium name="The Broad Institute Genome Sequencing Platform"/>
            <person name="Cuomo C."/>
            <person name="Hulbert S."/>
            <person name="Chen X."/>
            <person name="Walker B."/>
            <person name="Young S.K."/>
            <person name="Zeng Q."/>
            <person name="Gargeya S."/>
            <person name="Fitzgerald M."/>
            <person name="Haas B."/>
            <person name="Abouelleil A."/>
            <person name="Alvarado L."/>
            <person name="Arachchi H.M."/>
            <person name="Berlin A.M."/>
            <person name="Chapman S.B."/>
            <person name="Goldberg J."/>
            <person name="Griggs A."/>
            <person name="Gujja S."/>
            <person name="Hansen M."/>
            <person name="Howarth C."/>
            <person name="Imamovic A."/>
            <person name="Larimer J."/>
            <person name="McCowan C."/>
            <person name="Montmayeur A."/>
            <person name="Murphy C."/>
            <person name="Neiman D."/>
            <person name="Pearson M."/>
            <person name="Priest M."/>
            <person name="Roberts A."/>
            <person name="Saif S."/>
            <person name="Shea T."/>
            <person name="Sisk P."/>
            <person name="Sykes S."/>
            <person name="Wortman J."/>
            <person name="Nusbaum C."/>
            <person name="Birren B."/>
        </authorList>
    </citation>
    <scope>NUCLEOTIDE SEQUENCE [LARGE SCALE GENOMIC DNA]</scope>
    <source>
        <strain evidence="3">race PST-78</strain>
    </source>
</reference>
<accession>A0A0L0V407</accession>
<feature type="region of interest" description="Disordered" evidence="1">
    <location>
        <begin position="301"/>
        <end position="325"/>
    </location>
</feature>
<gene>
    <name evidence="2" type="ORF">PSTG_12601</name>
</gene>
<evidence type="ECO:0000313" key="3">
    <source>
        <dbReference type="Proteomes" id="UP000054564"/>
    </source>
</evidence>
<evidence type="ECO:0000313" key="2">
    <source>
        <dbReference type="EMBL" id="KNE94025.1"/>
    </source>
</evidence>
<organism evidence="2 3">
    <name type="scientific">Puccinia striiformis f. sp. tritici PST-78</name>
    <dbReference type="NCBI Taxonomy" id="1165861"/>
    <lineage>
        <taxon>Eukaryota</taxon>
        <taxon>Fungi</taxon>
        <taxon>Dikarya</taxon>
        <taxon>Basidiomycota</taxon>
        <taxon>Pucciniomycotina</taxon>
        <taxon>Pucciniomycetes</taxon>
        <taxon>Pucciniales</taxon>
        <taxon>Pucciniaceae</taxon>
        <taxon>Puccinia</taxon>
    </lineage>
</organism>
<evidence type="ECO:0000256" key="1">
    <source>
        <dbReference type="SAM" id="MobiDB-lite"/>
    </source>
</evidence>
<sequence>MILISSTHSSRLATSDRLSELTLSQLDGIVKNILADQEAKLDQLINFNQSLKEYRAAKKMEAIARRDSIYEFMIHLTLELLKDPGPTLHSQDSGAVYFKKKFGKLEKTLANDKSNPLHKENLATFNIRFEQYQEALVQAQEIKVQATQTKDKTVIPTTKVLKIESRPAPTEKPIPEVTGNVHLDKHLAKKTITEKPVGKTVDKPIKKKLLPLESTIGDSSISSFTTEPYFKDLEPTTSLPSPFLKKIALKKELPVISDLESEVDIGNLKEPTDHSSSPVLEKIALKKALPILSDSEDKIDEDPVISTLNPSTLTPKDEPNKRDEPIKFLKPWKGTIKPPRSLGIIRKPRLLNASQASNKTESETESESEDEIQEVDIIKILIKKHVKIHTAYLKAIVDEDMKRILDLAKQSQLILQKLIPNKEIESYVSGWNPWIKKKKVFPTPHKNKKRLKSDKRNQPRQSRSNRPDQNHSNNRSQARLTHSRNQARLDTRRSQGRSNNNQRQTHSNNQSSNKRPREESEDLEDAVRWAKVH</sequence>
<feature type="compositionally biased region" description="Basic residues" evidence="1">
    <location>
        <begin position="439"/>
        <end position="453"/>
    </location>
</feature>
<protein>
    <submittedName>
        <fullName evidence="2">Uncharacterized protein</fullName>
    </submittedName>
</protein>
<dbReference type="AlphaFoldDB" id="A0A0L0V407"/>
<feature type="compositionally biased region" description="Basic and acidic residues" evidence="1">
    <location>
        <begin position="315"/>
        <end position="325"/>
    </location>
</feature>
<dbReference type="Proteomes" id="UP000054564">
    <property type="component" value="Unassembled WGS sequence"/>
</dbReference>
<feature type="region of interest" description="Disordered" evidence="1">
    <location>
        <begin position="439"/>
        <end position="533"/>
    </location>
</feature>
<comment type="caution">
    <text evidence="2">The sequence shown here is derived from an EMBL/GenBank/DDBJ whole genome shotgun (WGS) entry which is preliminary data.</text>
</comment>
<feature type="compositionally biased region" description="Polar residues" evidence="1">
    <location>
        <begin position="470"/>
        <end position="486"/>
    </location>
</feature>